<dbReference type="AlphaFoldDB" id="A0A0G1M7B6"/>
<evidence type="ECO:0000313" key="1">
    <source>
        <dbReference type="EMBL" id="KKU04111.1"/>
    </source>
</evidence>
<reference evidence="1 2" key="1">
    <citation type="journal article" date="2015" name="Nature">
        <title>rRNA introns, odd ribosomes, and small enigmatic genomes across a large radiation of phyla.</title>
        <authorList>
            <person name="Brown C.T."/>
            <person name="Hug L.A."/>
            <person name="Thomas B.C."/>
            <person name="Sharon I."/>
            <person name="Castelle C.J."/>
            <person name="Singh A."/>
            <person name="Wilkins M.J."/>
            <person name="Williams K.H."/>
            <person name="Banfield J.F."/>
        </authorList>
    </citation>
    <scope>NUCLEOTIDE SEQUENCE [LARGE SCALE GENOMIC DNA]</scope>
</reference>
<proteinExistence type="predicted"/>
<organism evidence="1 2">
    <name type="scientific">Candidatus Giovannonibacteria bacterium GW2011_GWA2_45_21</name>
    <dbReference type="NCBI Taxonomy" id="1618649"/>
    <lineage>
        <taxon>Bacteria</taxon>
        <taxon>Candidatus Giovannoniibacteriota</taxon>
    </lineage>
</organism>
<accession>A0A0G1M7B6</accession>
<comment type="caution">
    <text evidence="1">The sequence shown here is derived from an EMBL/GenBank/DDBJ whole genome shotgun (WGS) entry which is preliminary data.</text>
</comment>
<evidence type="ECO:0000313" key="2">
    <source>
        <dbReference type="Proteomes" id="UP000034696"/>
    </source>
</evidence>
<sequence length="132" mass="14771">MFCKRKNWPFKPTINYPISTFSPSEFFARIFGKRGCGGIPPPNPLLPPRPSGFWELSQNCVSNFAQNGFALNSEYATIQDKSNFWKRLPRGFAPRHLRVPPCGTRQIATVRKNPFGLSSSGGGGSFQFLTNQ</sequence>
<dbReference type="EMBL" id="LCKT01000027">
    <property type="protein sequence ID" value="KKU04111.1"/>
    <property type="molecule type" value="Genomic_DNA"/>
</dbReference>
<gene>
    <name evidence="1" type="ORF">UX06_C0027G0004</name>
</gene>
<dbReference type="Proteomes" id="UP000034696">
    <property type="component" value="Unassembled WGS sequence"/>
</dbReference>
<protein>
    <submittedName>
        <fullName evidence="1">Uncharacterized protein</fullName>
    </submittedName>
</protein>
<name>A0A0G1M7B6_9BACT</name>